<dbReference type="InterPro" id="IPR043140">
    <property type="entry name" value="Ribosomal_uS14_sf"/>
</dbReference>
<accession>A0A7C5U6J2</accession>
<comment type="cofactor">
    <cofactor evidence="1">
        <name>Zn(2+)</name>
        <dbReference type="ChEBI" id="CHEBI:29105"/>
    </cofactor>
</comment>
<keyword evidence="4" id="KW-0687">Ribonucleoprotein</keyword>
<dbReference type="InterPro" id="IPR001209">
    <property type="entry name" value="Ribosomal_uS14"/>
</dbReference>
<name>A0A7C5U6J2_CALS0</name>
<evidence type="ECO:0000256" key="2">
    <source>
        <dbReference type="ARBA" id="ARBA00022833"/>
    </source>
</evidence>
<evidence type="ECO:0000256" key="4">
    <source>
        <dbReference type="ARBA" id="ARBA00023274"/>
    </source>
</evidence>
<dbReference type="Gene3D" id="4.10.830.10">
    <property type="entry name" value="30s Ribosomal Protein S14, Chain N"/>
    <property type="match status" value="1"/>
</dbReference>
<gene>
    <name evidence="5" type="ORF">ENM42_02670</name>
</gene>
<organism evidence="5">
    <name type="scientific">Caldiarchaeum subterraneum</name>
    <dbReference type="NCBI Taxonomy" id="311458"/>
    <lineage>
        <taxon>Archaea</taxon>
        <taxon>Nitrososphaerota</taxon>
        <taxon>Candidatus Caldarchaeales</taxon>
        <taxon>Candidatus Caldarchaeaceae</taxon>
        <taxon>Candidatus Caldarchaeum</taxon>
    </lineage>
</organism>
<dbReference type="AlphaFoldDB" id="A0A7C5U6J2"/>
<dbReference type="EMBL" id="DRXS01000145">
    <property type="protein sequence ID" value="HHR40713.1"/>
    <property type="molecule type" value="Genomic_DNA"/>
</dbReference>
<keyword evidence="2" id="KW-0862">Zinc</keyword>
<evidence type="ECO:0000313" key="5">
    <source>
        <dbReference type="EMBL" id="HHR40713.1"/>
    </source>
</evidence>
<dbReference type="PANTHER" id="PTHR12010:SF2">
    <property type="entry name" value="40S RIBOSOMAL PROTEIN S29"/>
    <property type="match status" value="1"/>
</dbReference>
<dbReference type="GO" id="GO:0002181">
    <property type="term" value="P:cytoplasmic translation"/>
    <property type="evidence" value="ECO:0007669"/>
    <property type="project" value="TreeGrafter"/>
</dbReference>
<dbReference type="Pfam" id="PF00253">
    <property type="entry name" value="Ribosomal_S14"/>
    <property type="match status" value="1"/>
</dbReference>
<dbReference type="NCBIfam" id="NF004424">
    <property type="entry name" value="PRK05766.1"/>
    <property type="match status" value="1"/>
</dbReference>
<dbReference type="InterPro" id="IPR018271">
    <property type="entry name" value="Ribosomal_uS14_CS"/>
</dbReference>
<dbReference type="PROSITE" id="PS00527">
    <property type="entry name" value="RIBOSOMAL_S14"/>
    <property type="match status" value="1"/>
</dbReference>
<keyword evidence="3 5" id="KW-0689">Ribosomal protein</keyword>
<dbReference type="GO" id="GO:0022627">
    <property type="term" value="C:cytosolic small ribosomal subunit"/>
    <property type="evidence" value="ECO:0007669"/>
    <property type="project" value="TreeGrafter"/>
</dbReference>
<sequence>MKHKPPKQRKFGKGVHVCRRCGTSVGVIRKYGLYLCRRCINEVGPKIGFYVYD</sequence>
<reference evidence="5" key="1">
    <citation type="journal article" date="2020" name="mSystems">
        <title>Genome- and Community-Level Interaction Insights into Carbon Utilization and Element Cycling Functions of Hydrothermarchaeota in Hydrothermal Sediment.</title>
        <authorList>
            <person name="Zhou Z."/>
            <person name="Liu Y."/>
            <person name="Xu W."/>
            <person name="Pan J."/>
            <person name="Luo Z.H."/>
            <person name="Li M."/>
        </authorList>
    </citation>
    <scope>NUCLEOTIDE SEQUENCE [LARGE SCALE GENOMIC DNA]</scope>
    <source>
        <strain evidence="5">SpSt-1084</strain>
    </source>
</reference>
<dbReference type="PANTHER" id="PTHR12010">
    <property type="entry name" value="40S RIBOSOMAL PROTEIN S29"/>
    <property type="match status" value="1"/>
</dbReference>
<evidence type="ECO:0000256" key="3">
    <source>
        <dbReference type="ARBA" id="ARBA00022980"/>
    </source>
</evidence>
<dbReference type="InterPro" id="IPR039744">
    <property type="entry name" value="RIbosomal_uS14_euk_arc"/>
</dbReference>
<evidence type="ECO:0000256" key="1">
    <source>
        <dbReference type="ARBA" id="ARBA00001947"/>
    </source>
</evidence>
<dbReference type="GO" id="GO:0008270">
    <property type="term" value="F:zinc ion binding"/>
    <property type="evidence" value="ECO:0007669"/>
    <property type="project" value="InterPro"/>
</dbReference>
<proteinExistence type="predicted"/>
<comment type="caution">
    <text evidence="5">The sequence shown here is derived from an EMBL/GenBank/DDBJ whole genome shotgun (WGS) entry which is preliminary data.</text>
</comment>
<dbReference type="GO" id="GO:0003735">
    <property type="term" value="F:structural constituent of ribosome"/>
    <property type="evidence" value="ECO:0007669"/>
    <property type="project" value="InterPro"/>
</dbReference>
<protein>
    <submittedName>
        <fullName evidence="5">30S ribosomal protein S14</fullName>
    </submittedName>
</protein>
<dbReference type="FunFam" id="4.10.830.10:FF:000002">
    <property type="entry name" value="40S ribosomal protein S29"/>
    <property type="match status" value="1"/>
</dbReference>